<feature type="region of interest" description="Disordered" evidence="1">
    <location>
        <begin position="1"/>
        <end position="77"/>
    </location>
</feature>
<evidence type="ECO:0000256" key="1">
    <source>
        <dbReference type="SAM" id="MobiDB-lite"/>
    </source>
</evidence>
<reference evidence="2 3" key="1">
    <citation type="journal article" date="2017" name="Curr. Biol.">
        <title>Genome architecture and evolution of a unichromosomal asexual nematode.</title>
        <authorList>
            <person name="Fradin H."/>
            <person name="Zegar C."/>
            <person name="Gutwein M."/>
            <person name="Lucas J."/>
            <person name="Kovtun M."/>
            <person name="Corcoran D."/>
            <person name="Baugh L.R."/>
            <person name="Kiontke K."/>
            <person name="Gunsalus K."/>
            <person name="Fitch D.H."/>
            <person name="Piano F."/>
        </authorList>
    </citation>
    <scope>NUCLEOTIDE SEQUENCE [LARGE SCALE GENOMIC DNA]</scope>
    <source>
        <strain evidence="2">PF1309</strain>
    </source>
</reference>
<sequence>MPEQRRTDRPREEGHGKAREAHHLPRRRTFPRKEQRRKHQRRGGGVNVEIVEFHRRTDQTRGQDPARRGWRDGGVRNFGGRELAHAALLTPK</sequence>
<organism evidence="2 3">
    <name type="scientific">Diploscapter pachys</name>
    <dbReference type="NCBI Taxonomy" id="2018661"/>
    <lineage>
        <taxon>Eukaryota</taxon>
        <taxon>Metazoa</taxon>
        <taxon>Ecdysozoa</taxon>
        <taxon>Nematoda</taxon>
        <taxon>Chromadorea</taxon>
        <taxon>Rhabditida</taxon>
        <taxon>Rhabditina</taxon>
        <taxon>Rhabditomorpha</taxon>
        <taxon>Rhabditoidea</taxon>
        <taxon>Rhabditidae</taxon>
        <taxon>Diploscapter</taxon>
    </lineage>
</organism>
<evidence type="ECO:0000313" key="3">
    <source>
        <dbReference type="Proteomes" id="UP000218231"/>
    </source>
</evidence>
<comment type="caution">
    <text evidence="2">The sequence shown here is derived from an EMBL/GenBank/DDBJ whole genome shotgun (WGS) entry which is preliminary data.</text>
</comment>
<evidence type="ECO:0000313" key="2">
    <source>
        <dbReference type="EMBL" id="PAV93355.1"/>
    </source>
</evidence>
<dbReference type="Proteomes" id="UP000218231">
    <property type="component" value="Unassembled WGS sequence"/>
</dbReference>
<gene>
    <name evidence="2" type="ORF">WR25_24240</name>
</gene>
<proteinExistence type="predicted"/>
<name>A0A2A2M4X4_9BILA</name>
<protein>
    <submittedName>
        <fullName evidence="2">Uncharacterized protein</fullName>
    </submittedName>
</protein>
<keyword evidence="3" id="KW-1185">Reference proteome</keyword>
<feature type="compositionally biased region" description="Basic residues" evidence="1">
    <location>
        <begin position="24"/>
        <end position="42"/>
    </location>
</feature>
<feature type="compositionally biased region" description="Basic and acidic residues" evidence="1">
    <location>
        <begin position="51"/>
        <end position="74"/>
    </location>
</feature>
<dbReference type="EMBL" id="LIAE01005416">
    <property type="protein sequence ID" value="PAV93355.1"/>
    <property type="molecule type" value="Genomic_DNA"/>
</dbReference>
<accession>A0A2A2M4X4</accession>
<dbReference type="AlphaFoldDB" id="A0A2A2M4X4"/>
<feature type="compositionally biased region" description="Basic and acidic residues" evidence="1">
    <location>
        <begin position="1"/>
        <end position="23"/>
    </location>
</feature>